<dbReference type="PhylomeDB" id="A7RKE9"/>
<evidence type="ECO:0000256" key="2">
    <source>
        <dbReference type="SAM" id="MobiDB-lite"/>
    </source>
</evidence>
<feature type="compositionally biased region" description="Polar residues" evidence="2">
    <location>
        <begin position="180"/>
        <end position="194"/>
    </location>
</feature>
<dbReference type="InParanoid" id="A7RKE9"/>
<gene>
    <name evidence="3" type="ORF">NEMVEDRAFT_v1g198399</name>
</gene>
<dbReference type="GO" id="GO:0005634">
    <property type="term" value="C:nucleus"/>
    <property type="evidence" value="ECO:0000318"/>
    <property type="project" value="GO_Central"/>
</dbReference>
<dbReference type="OrthoDB" id="341898at2759"/>
<organism evidence="3 4">
    <name type="scientific">Nematostella vectensis</name>
    <name type="common">Starlet sea anemone</name>
    <dbReference type="NCBI Taxonomy" id="45351"/>
    <lineage>
        <taxon>Eukaryota</taxon>
        <taxon>Metazoa</taxon>
        <taxon>Cnidaria</taxon>
        <taxon>Anthozoa</taxon>
        <taxon>Hexacorallia</taxon>
        <taxon>Actiniaria</taxon>
        <taxon>Edwardsiidae</taxon>
        <taxon>Nematostella</taxon>
    </lineage>
</organism>
<reference evidence="3 4" key="1">
    <citation type="journal article" date="2007" name="Science">
        <title>Sea anemone genome reveals ancestral eumetazoan gene repertoire and genomic organization.</title>
        <authorList>
            <person name="Putnam N.H."/>
            <person name="Srivastava M."/>
            <person name="Hellsten U."/>
            <person name="Dirks B."/>
            <person name="Chapman J."/>
            <person name="Salamov A."/>
            <person name="Terry A."/>
            <person name="Shapiro H."/>
            <person name="Lindquist E."/>
            <person name="Kapitonov V.V."/>
            <person name="Jurka J."/>
            <person name="Genikhovich G."/>
            <person name="Grigoriev I.V."/>
            <person name="Lucas S.M."/>
            <person name="Steele R.E."/>
            <person name="Finnerty J.R."/>
            <person name="Technau U."/>
            <person name="Martindale M.Q."/>
            <person name="Rokhsar D.S."/>
        </authorList>
    </citation>
    <scope>NUCLEOTIDE SEQUENCE [LARGE SCALE GENOMIC DNA]</scope>
    <source>
        <strain evidence="4">CH2 X CH6</strain>
    </source>
</reference>
<evidence type="ECO:0008006" key="5">
    <source>
        <dbReference type="Google" id="ProtNLM"/>
    </source>
</evidence>
<dbReference type="GO" id="GO:0019888">
    <property type="term" value="F:protein phosphatase regulator activity"/>
    <property type="evidence" value="ECO:0000318"/>
    <property type="project" value="GO_Central"/>
</dbReference>
<comment type="similarity">
    <text evidence="1">Belongs to the PPP4R2 family.</text>
</comment>
<protein>
    <recommendedName>
        <fullName evidence="5">Serine/threonine-protein phosphatase 4 regulatory subunit 2</fullName>
    </recommendedName>
</protein>
<dbReference type="KEGG" id="nve:5520467"/>
<dbReference type="Pfam" id="PF09184">
    <property type="entry name" value="PPP4R2"/>
    <property type="match status" value="1"/>
</dbReference>
<feature type="compositionally biased region" description="Basic and acidic residues" evidence="2">
    <location>
        <begin position="168"/>
        <end position="177"/>
    </location>
</feature>
<dbReference type="GO" id="GO:0030289">
    <property type="term" value="C:protein phosphatase 4 complex"/>
    <property type="evidence" value="ECO:0000318"/>
    <property type="project" value="GO_Central"/>
</dbReference>
<keyword evidence="4" id="KW-1185">Reference proteome</keyword>
<feature type="compositionally biased region" description="Polar residues" evidence="2">
    <location>
        <begin position="230"/>
        <end position="246"/>
    </location>
</feature>
<dbReference type="eggNOG" id="KOG3175">
    <property type="taxonomic scope" value="Eukaryota"/>
</dbReference>
<evidence type="ECO:0000313" key="4">
    <source>
        <dbReference type="Proteomes" id="UP000001593"/>
    </source>
</evidence>
<evidence type="ECO:0000256" key="1">
    <source>
        <dbReference type="ARBA" id="ARBA00009207"/>
    </source>
</evidence>
<dbReference type="AlphaFoldDB" id="A7RKE9"/>
<dbReference type="InterPro" id="IPR015267">
    <property type="entry name" value="PPP4R2"/>
</dbReference>
<dbReference type="OMA" id="CYFIFKL"/>
<dbReference type="HOGENOM" id="CLU_925308_0_0_1"/>
<sequence>MTDADKVLTQELEQLLTNIAQTGRILYPWNNLKPVFMYKMDRVMRDFFESSPSRNSTSSEPTHVADFEVMRQRLLDCLDSFTSPPFTIQRLCELMVEPKRHYKNSEKFMRGIEKNVLVVSSLADENEEPLVNNIDTAHTSSIPNGPVTNGIMSTAQPTEMESVNDSDSNDRVSHVHDTPYPTQVETLNGNAQTNGKDHTDDECESEQRDGADNQSSRESEQSEKADVSTADDQSPSRVNESSQDCETDTKASLESAQNEKDHSVDKNETTKKTQEEQSPEEEREHSTSAQKNNQDEPMDEN</sequence>
<feature type="compositionally biased region" description="Basic and acidic residues" evidence="2">
    <location>
        <begin position="195"/>
        <end position="226"/>
    </location>
</feature>
<accession>A7RKE9</accession>
<proteinExistence type="inferred from homology"/>
<evidence type="ECO:0000313" key="3">
    <source>
        <dbReference type="EMBL" id="EDO48233.1"/>
    </source>
</evidence>
<feature type="region of interest" description="Disordered" evidence="2">
    <location>
        <begin position="158"/>
        <end position="301"/>
    </location>
</feature>
<dbReference type="Proteomes" id="UP000001593">
    <property type="component" value="Unassembled WGS sequence"/>
</dbReference>
<dbReference type="EMBL" id="DS469515">
    <property type="protein sequence ID" value="EDO48233.1"/>
    <property type="molecule type" value="Genomic_DNA"/>
</dbReference>
<dbReference type="GO" id="GO:0005737">
    <property type="term" value="C:cytoplasm"/>
    <property type="evidence" value="ECO:0000318"/>
    <property type="project" value="GO_Central"/>
</dbReference>
<dbReference type="PANTHER" id="PTHR16487">
    <property type="entry name" value="PPP4R2-RELATED PROTEIN"/>
    <property type="match status" value="1"/>
</dbReference>
<dbReference type="PANTHER" id="PTHR16487:SF0">
    <property type="entry name" value="PROTEIN PHOSPHATASE 4 REGULATORY SUBUNIT 2-RELATED"/>
    <property type="match status" value="1"/>
</dbReference>
<name>A7RKE9_NEMVE</name>
<dbReference type="FunCoup" id="A7RKE9">
    <property type="interactions" value="259"/>
</dbReference>
<feature type="compositionally biased region" description="Basic and acidic residues" evidence="2">
    <location>
        <begin position="247"/>
        <end position="286"/>
    </location>
</feature>
<dbReference type="STRING" id="45351.A7RKE9"/>